<dbReference type="PROSITE" id="PS50977">
    <property type="entry name" value="HTH_TETR_2"/>
    <property type="match status" value="1"/>
</dbReference>
<evidence type="ECO:0000256" key="4">
    <source>
        <dbReference type="PROSITE-ProRule" id="PRU00335"/>
    </source>
</evidence>
<dbReference type="EMBL" id="JBBUTG010000025">
    <property type="protein sequence ID" value="MEK8034102.1"/>
    <property type="molecule type" value="Genomic_DNA"/>
</dbReference>
<evidence type="ECO:0000256" key="1">
    <source>
        <dbReference type="ARBA" id="ARBA00023015"/>
    </source>
</evidence>
<dbReference type="SUPFAM" id="SSF46689">
    <property type="entry name" value="Homeodomain-like"/>
    <property type="match status" value="1"/>
</dbReference>
<evidence type="ECO:0000259" key="6">
    <source>
        <dbReference type="PROSITE" id="PS50977"/>
    </source>
</evidence>
<gene>
    <name evidence="7" type="ORF">AACH06_25030</name>
</gene>
<dbReference type="Gene3D" id="1.10.357.10">
    <property type="entry name" value="Tetracycline Repressor, domain 2"/>
    <property type="match status" value="1"/>
</dbReference>
<dbReference type="RefSeq" id="WP_341428530.1">
    <property type="nucleotide sequence ID" value="NZ_JBBUTG010000025.1"/>
</dbReference>
<evidence type="ECO:0000256" key="5">
    <source>
        <dbReference type="SAM" id="MobiDB-lite"/>
    </source>
</evidence>
<dbReference type="PANTHER" id="PTHR30055:SF234">
    <property type="entry name" value="HTH-TYPE TRANSCRIPTIONAL REGULATOR BETI"/>
    <property type="match status" value="1"/>
</dbReference>
<keyword evidence="1" id="KW-0805">Transcription regulation</keyword>
<evidence type="ECO:0000256" key="2">
    <source>
        <dbReference type="ARBA" id="ARBA00023125"/>
    </source>
</evidence>
<accession>A0ABU9BVV5</accession>
<feature type="DNA-binding region" description="H-T-H motif" evidence="4">
    <location>
        <begin position="29"/>
        <end position="48"/>
    </location>
</feature>
<evidence type="ECO:0000256" key="3">
    <source>
        <dbReference type="ARBA" id="ARBA00023163"/>
    </source>
</evidence>
<feature type="compositionally biased region" description="Basic residues" evidence="5">
    <location>
        <begin position="221"/>
        <end position="233"/>
    </location>
</feature>
<keyword evidence="2 4" id="KW-0238">DNA-binding</keyword>
<organism evidence="7 8">
    <name type="scientific">Ideonella lacteola</name>
    <dbReference type="NCBI Taxonomy" id="2984193"/>
    <lineage>
        <taxon>Bacteria</taxon>
        <taxon>Pseudomonadati</taxon>
        <taxon>Pseudomonadota</taxon>
        <taxon>Betaproteobacteria</taxon>
        <taxon>Burkholderiales</taxon>
        <taxon>Sphaerotilaceae</taxon>
        <taxon>Ideonella</taxon>
    </lineage>
</organism>
<dbReference type="Pfam" id="PF00440">
    <property type="entry name" value="TetR_N"/>
    <property type="match status" value="1"/>
</dbReference>
<dbReference type="InterPro" id="IPR050109">
    <property type="entry name" value="HTH-type_TetR-like_transc_reg"/>
</dbReference>
<dbReference type="InterPro" id="IPR001647">
    <property type="entry name" value="HTH_TetR"/>
</dbReference>
<dbReference type="PANTHER" id="PTHR30055">
    <property type="entry name" value="HTH-TYPE TRANSCRIPTIONAL REGULATOR RUTR"/>
    <property type="match status" value="1"/>
</dbReference>
<name>A0ABU9BVV5_9BURK</name>
<evidence type="ECO:0000313" key="8">
    <source>
        <dbReference type="Proteomes" id="UP001371218"/>
    </source>
</evidence>
<proteinExistence type="predicted"/>
<protein>
    <submittedName>
        <fullName evidence="7">TetR family transcriptional regulator</fullName>
    </submittedName>
</protein>
<feature type="region of interest" description="Disordered" evidence="5">
    <location>
        <begin position="209"/>
        <end position="233"/>
    </location>
</feature>
<evidence type="ECO:0000313" key="7">
    <source>
        <dbReference type="EMBL" id="MEK8034102.1"/>
    </source>
</evidence>
<keyword evidence="8" id="KW-1185">Reference proteome</keyword>
<reference evidence="7 8" key="1">
    <citation type="submission" date="2024-04" db="EMBL/GenBank/DDBJ databases">
        <title>Novel species of the genus Ideonella isolated from streams.</title>
        <authorList>
            <person name="Lu H."/>
        </authorList>
    </citation>
    <scope>NUCLEOTIDE SEQUENCE [LARGE SCALE GENOMIC DNA]</scope>
    <source>
        <strain evidence="7 8">DXS29W</strain>
    </source>
</reference>
<dbReference type="Proteomes" id="UP001371218">
    <property type="component" value="Unassembled WGS sequence"/>
</dbReference>
<dbReference type="InterPro" id="IPR009057">
    <property type="entry name" value="Homeodomain-like_sf"/>
</dbReference>
<comment type="caution">
    <text evidence="7">The sequence shown here is derived from an EMBL/GenBank/DDBJ whole genome shotgun (WGS) entry which is preliminary data.</text>
</comment>
<sequence>MPRPSQGIDQALLRSGLALWPQSGCAGLSVRKVAEHAGVNPAMFHYHFGSKGAFLEAVLQQVYEQMFSQLSASAARDGPVLGRLEDALLTLARFVREHHALLARLAIDAAHGETVVQQFLRTNAPRHLTLLLQLLGEAESAGLLIPAPPMQRFVFLMGSVAAPMLMVQAMAALGVAPAAAMGAAQALSDDAIRQRVQWALAALVQRPPASEISTTTPPATPRRRATTRSRTRP</sequence>
<keyword evidence="3" id="KW-0804">Transcription</keyword>
<feature type="domain" description="HTH tetR-type" evidence="6">
    <location>
        <begin position="6"/>
        <end position="66"/>
    </location>
</feature>